<dbReference type="SUPFAM" id="SSF53850">
    <property type="entry name" value="Periplasmic binding protein-like II"/>
    <property type="match status" value="1"/>
</dbReference>
<dbReference type="Gene3D" id="3.40.190.10">
    <property type="entry name" value="Periplasmic binding protein-like II"/>
    <property type="match status" value="2"/>
</dbReference>
<reference evidence="4" key="1">
    <citation type="submission" date="2020-05" db="EMBL/GenBank/DDBJ databases">
        <authorList>
            <person name="Chiriac C."/>
            <person name="Salcher M."/>
            <person name="Ghai R."/>
            <person name="Kavagutti S V."/>
        </authorList>
    </citation>
    <scope>NUCLEOTIDE SEQUENCE</scope>
</reference>
<organism evidence="4">
    <name type="scientific">freshwater metagenome</name>
    <dbReference type="NCBI Taxonomy" id="449393"/>
    <lineage>
        <taxon>unclassified sequences</taxon>
        <taxon>metagenomes</taxon>
        <taxon>ecological metagenomes</taxon>
    </lineage>
</organism>
<dbReference type="InterPro" id="IPR050962">
    <property type="entry name" value="Phosphate-bind_PstS"/>
</dbReference>
<dbReference type="EMBL" id="CAESAJ010000041">
    <property type="protein sequence ID" value="CAB4335557.1"/>
    <property type="molecule type" value="Genomic_DNA"/>
</dbReference>
<dbReference type="PANTHER" id="PTHR42996:SF1">
    <property type="entry name" value="PHOSPHATE-BINDING PROTEIN PSTS"/>
    <property type="match status" value="1"/>
</dbReference>
<dbReference type="InterPro" id="IPR024370">
    <property type="entry name" value="PBP_domain"/>
</dbReference>
<evidence type="ECO:0000256" key="2">
    <source>
        <dbReference type="SAM" id="MobiDB-lite"/>
    </source>
</evidence>
<gene>
    <name evidence="4" type="ORF">UFOPK3770_00538</name>
</gene>
<comment type="similarity">
    <text evidence="1">Belongs to the PstS family.</text>
</comment>
<dbReference type="Pfam" id="PF12849">
    <property type="entry name" value="PBP_like_2"/>
    <property type="match status" value="1"/>
</dbReference>
<dbReference type="AlphaFoldDB" id="A0A6J5Z2U2"/>
<feature type="domain" description="PBP" evidence="3">
    <location>
        <begin position="102"/>
        <end position="245"/>
    </location>
</feature>
<evidence type="ECO:0000256" key="1">
    <source>
        <dbReference type="ARBA" id="ARBA00008725"/>
    </source>
</evidence>
<accession>A0A6J5Z2U2</accession>
<evidence type="ECO:0000313" key="4">
    <source>
        <dbReference type="EMBL" id="CAB4335557.1"/>
    </source>
</evidence>
<protein>
    <submittedName>
        <fullName evidence="4">Unannotated protein</fullName>
    </submittedName>
</protein>
<name>A0A6J5Z2U2_9ZZZZ</name>
<proteinExistence type="inferred from homology"/>
<feature type="compositionally biased region" description="Acidic residues" evidence="2">
    <location>
        <begin position="360"/>
        <end position="385"/>
    </location>
</feature>
<dbReference type="PROSITE" id="PS51257">
    <property type="entry name" value="PROKAR_LIPOPROTEIN"/>
    <property type="match status" value="1"/>
</dbReference>
<dbReference type="PANTHER" id="PTHR42996">
    <property type="entry name" value="PHOSPHATE-BINDING PROTEIN PSTS"/>
    <property type="match status" value="1"/>
</dbReference>
<sequence>MKKNRLVAVLAGVAMFSLSACTPPMPPEVKAQLADSMISCVAGTLRAASDADLAEVLDQWAAEYQDGCSGSTVEIVDDAATAEFYLGESSQVPPSCVVEAQVPILWDGATIGITSESIDALVLDTETLAKILTGQITNWNDPQLVKLNPDVEFPDQEIIIANFASDDNNTALVSWLGRVDPENWPVNIQLPIADGTSTIDTLAEDGTLAVVPLSTSLSESLSQVAIKLPGVTEVAQPDSLAVASATTQLVSTVTSKKISVVLDPTIEPQALAGTDIAPVPWQAIVTKFATVCAGPNALEAQALARYSLRTDAQGELDSLGFVSTPETLRMQAIDIISVGLPEPSLLPTAASTSDAIQTDEPMDMATDEPTDMATDPDAELTDDAEVIPTDEPTP</sequence>
<evidence type="ECO:0000259" key="3">
    <source>
        <dbReference type="Pfam" id="PF12849"/>
    </source>
</evidence>
<feature type="region of interest" description="Disordered" evidence="2">
    <location>
        <begin position="346"/>
        <end position="394"/>
    </location>
</feature>